<dbReference type="Pfam" id="PF01379">
    <property type="entry name" value="Porphobil_deam"/>
    <property type="match status" value="1"/>
</dbReference>
<evidence type="ECO:0000313" key="10">
    <source>
        <dbReference type="EMBL" id="ACU77148.1"/>
    </source>
</evidence>
<comment type="similarity">
    <text evidence="2 7">Belongs to the HMBS family.</text>
</comment>
<dbReference type="GO" id="GO:0004418">
    <property type="term" value="F:hydroxymethylbilane synthase activity"/>
    <property type="evidence" value="ECO:0007669"/>
    <property type="project" value="UniProtKB-UniRule"/>
</dbReference>
<dbReference type="EC" id="2.5.1.61" evidence="7"/>
<dbReference type="GO" id="GO:0006782">
    <property type="term" value="P:protoporphyrinogen IX biosynthetic process"/>
    <property type="evidence" value="ECO:0007669"/>
    <property type="project" value="UniProtKB-UniRule"/>
</dbReference>
<evidence type="ECO:0000256" key="5">
    <source>
        <dbReference type="ARBA" id="ARBA00023244"/>
    </source>
</evidence>
<dbReference type="OrthoDB" id="9810298at2"/>
<keyword evidence="5 7" id="KW-0627">Porphyrin biosynthesis</keyword>
<dbReference type="EMBL" id="CP001700">
    <property type="protein sequence ID" value="ACU77148.1"/>
    <property type="molecule type" value="Genomic_DNA"/>
</dbReference>
<dbReference type="Gene3D" id="3.40.190.10">
    <property type="entry name" value="Periplasmic binding protein-like II"/>
    <property type="match status" value="2"/>
</dbReference>
<comment type="function">
    <text evidence="1 7">Tetrapolymerization of the monopyrrole PBG into the hydroxymethylbilane pre-uroporphyrinogen in several discrete steps.</text>
</comment>
<dbReference type="PANTHER" id="PTHR11557">
    <property type="entry name" value="PORPHOBILINOGEN DEAMINASE"/>
    <property type="match status" value="1"/>
</dbReference>
<evidence type="ECO:0000256" key="4">
    <source>
        <dbReference type="ARBA" id="ARBA00022679"/>
    </source>
</evidence>
<dbReference type="GO" id="GO:0005737">
    <property type="term" value="C:cytoplasm"/>
    <property type="evidence" value="ECO:0007669"/>
    <property type="project" value="UniProtKB-UniRule"/>
</dbReference>
<dbReference type="FunFam" id="3.40.190.10:FF:000005">
    <property type="entry name" value="Porphobilinogen deaminase"/>
    <property type="match status" value="1"/>
</dbReference>
<evidence type="ECO:0000256" key="7">
    <source>
        <dbReference type="HAMAP-Rule" id="MF_00260"/>
    </source>
</evidence>
<dbReference type="KEGG" id="cai:Caci_8325"/>
<keyword evidence="4 7" id="KW-0808">Transferase</keyword>
<dbReference type="Pfam" id="PF03900">
    <property type="entry name" value="Porphobil_deamC"/>
    <property type="match status" value="1"/>
</dbReference>
<feature type="domain" description="Porphobilinogen deaminase C-terminal" evidence="9">
    <location>
        <begin position="236"/>
        <end position="305"/>
    </location>
</feature>
<evidence type="ECO:0000256" key="1">
    <source>
        <dbReference type="ARBA" id="ARBA00002869"/>
    </source>
</evidence>
<feature type="modified residue" description="S-(dipyrrolylmethanemethyl)cysteine" evidence="7">
    <location>
        <position position="251"/>
    </location>
</feature>
<dbReference type="UniPathway" id="UPA00251">
    <property type="reaction ID" value="UER00319"/>
</dbReference>
<name>C7QKP9_CATAD</name>
<evidence type="ECO:0000256" key="3">
    <source>
        <dbReference type="ARBA" id="ARBA00011245"/>
    </source>
</evidence>
<dbReference type="SUPFAM" id="SSF54782">
    <property type="entry name" value="Porphobilinogen deaminase (hydroxymethylbilane synthase), C-terminal domain"/>
    <property type="match status" value="1"/>
</dbReference>
<proteinExistence type="inferred from homology"/>
<dbReference type="eggNOG" id="COG0181">
    <property type="taxonomic scope" value="Bacteria"/>
</dbReference>
<comment type="pathway">
    <text evidence="7">Porphyrin-containing compound metabolism; protoporphyrin-IX biosynthesis; coproporphyrinogen-III from 5-aminolevulinate: step 2/4.</text>
</comment>
<dbReference type="HOGENOM" id="CLU_019704_1_0_11"/>
<dbReference type="PANTHER" id="PTHR11557:SF0">
    <property type="entry name" value="PORPHOBILINOGEN DEAMINASE"/>
    <property type="match status" value="1"/>
</dbReference>
<evidence type="ECO:0000259" key="9">
    <source>
        <dbReference type="Pfam" id="PF03900"/>
    </source>
</evidence>
<evidence type="ECO:0000259" key="8">
    <source>
        <dbReference type="Pfam" id="PF01379"/>
    </source>
</evidence>
<dbReference type="AlphaFoldDB" id="C7QKP9"/>
<dbReference type="RefSeq" id="WP_015796873.1">
    <property type="nucleotide sequence ID" value="NC_013131.1"/>
</dbReference>
<dbReference type="InterPro" id="IPR022419">
    <property type="entry name" value="Porphobilin_deaminase_cofac_BS"/>
</dbReference>
<protein>
    <recommendedName>
        <fullName evidence="7">Porphobilinogen deaminase</fullName>
        <shortName evidence="7">PBG</shortName>
        <ecNumber evidence="7">2.5.1.61</ecNumber>
    </recommendedName>
    <alternativeName>
        <fullName evidence="7">Hydroxymethylbilane synthase</fullName>
        <shortName evidence="7">HMBS</shortName>
    </alternativeName>
    <alternativeName>
        <fullName evidence="7">Pre-uroporphyrinogen synthase</fullName>
    </alternativeName>
</protein>
<dbReference type="STRING" id="479433.Caci_8325"/>
<sequence>MSGSPADEGSPAPGPERALRLGTRASTLALAQSGMVAEALTAATGRAVELVHVTTYGDTSREALSVIGGTGVFVNALREAIYAGDVDFAVHSLKDLPTAAPEGLHLAAITERAAVNDALVARDGLKLADLPAGAKVGTGAARRMALLKMIRPDLEIVPIRGNVDTRVNHVRSGDLDAVVVALAGLQRLGRAEEATEVFGPDVILPSPGQGALAVECKDPELAELLAVLDSPLTRAAVVAERTMLAVLEAGCSAPVGGHAIALDDNVLSLTGVVATVSGSRGLRLSHAGAVSEPEALGRRVAQALLADGAAELMEAGA</sequence>
<dbReference type="PRINTS" id="PR00151">
    <property type="entry name" value="PORPHBDMNASE"/>
</dbReference>
<dbReference type="FunCoup" id="C7QKP9">
    <property type="interactions" value="489"/>
</dbReference>
<evidence type="ECO:0000313" key="11">
    <source>
        <dbReference type="Proteomes" id="UP000000851"/>
    </source>
</evidence>
<evidence type="ECO:0000256" key="2">
    <source>
        <dbReference type="ARBA" id="ARBA00005638"/>
    </source>
</evidence>
<dbReference type="InterPro" id="IPR022417">
    <property type="entry name" value="Porphobilin_deaminase_N"/>
</dbReference>
<dbReference type="NCBIfam" id="TIGR00212">
    <property type="entry name" value="hemC"/>
    <property type="match status" value="1"/>
</dbReference>
<accession>C7QKP9</accession>
<dbReference type="SUPFAM" id="SSF53850">
    <property type="entry name" value="Periplasmic binding protein-like II"/>
    <property type="match status" value="1"/>
</dbReference>
<dbReference type="InParanoid" id="C7QKP9"/>
<reference evidence="10 11" key="1">
    <citation type="journal article" date="2009" name="Stand. Genomic Sci.">
        <title>Complete genome sequence of Catenulispora acidiphila type strain (ID 139908).</title>
        <authorList>
            <person name="Copeland A."/>
            <person name="Lapidus A."/>
            <person name="Glavina Del Rio T."/>
            <person name="Nolan M."/>
            <person name="Lucas S."/>
            <person name="Chen F."/>
            <person name="Tice H."/>
            <person name="Cheng J.F."/>
            <person name="Bruce D."/>
            <person name="Goodwin L."/>
            <person name="Pitluck S."/>
            <person name="Mikhailova N."/>
            <person name="Pati A."/>
            <person name="Ivanova N."/>
            <person name="Mavromatis K."/>
            <person name="Chen A."/>
            <person name="Palaniappan K."/>
            <person name="Chain P."/>
            <person name="Land M."/>
            <person name="Hauser L."/>
            <person name="Chang Y.J."/>
            <person name="Jeffries C.D."/>
            <person name="Chertkov O."/>
            <person name="Brettin T."/>
            <person name="Detter J.C."/>
            <person name="Han C."/>
            <person name="Ali Z."/>
            <person name="Tindall B.J."/>
            <person name="Goker M."/>
            <person name="Bristow J."/>
            <person name="Eisen J.A."/>
            <person name="Markowitz V."/>
            <person name="Hugenholtz P."/>
            <person name="Kyrpides N.C."/>
            <person name="Klenk H.P."/>
        </authorList>
    </citation>
    <scope>NUCLEOTIDE SEQUENCE [LARGE SCALE GENOMIC DNA]</scope>
    <source>
        <strain evidence="11">DSM 44928 / JCM 14897 / NBRC 102108 / NRRL B-24433 / ID139908</strain>
    </source>
</reference>
<dbReference type="Proteomes" id="UP000000851">
    <property type="component" value="Chromosome"/>
</dbReference>
<evidence type="ECO:0000256" key="6">
    <source>
        <dbReference type="ARBA" id="ARBA00048169"/>
    </source>
</evidence>
<dbReference type="PROSITE" id="PS00533">
    <property type="entry name" value="PORPHOBILINOGEN_DEAM"/>
    <property type="match status" value="1"/>
</dbReference>
<comment type="catalytic activity">
    <reaction evidence="6 7">
        <text>4 porphobilinogen + H2O = hydroxymethylbilane + 4 NH4(+)</text>
        <dbReference type="Rhea" id="RHEA:13185"/>
        <dbReference type="ChEBI" id="CHEBI:15377"/>
        <dbReference type="ChEBI" id="CHEBI:28938"/>
        <dbReference type="ChEBI" id="CHEBI:57845"/>
        <dbReference type="ChEBI" id="CHEBI:58126"/>
        <dbReference type="EC" id="2.5.1.61"/>
    </reaction>
</comment>
<dbReference type="Gene3D" id="3.30.160.40">
    <property type="entry name" value="Porphobilinogen deaminase, C-terminal domain"/>
    <property type="match status" value="1"/>
</dbReference>
<dbReference type="InterPro" id="IPR036803">
    <property type="entry name" value="Porphobilinogen_deaminase_C_sf"/>
</dbReference>
<organism evidence="10 11">
    <name type="scientific">Catenulispora acidiphila (strain DSM 44928 / JCM 14897 / NBRC 102108 / NRRL B-24433 / ID139908)</name>
    <dbReference type="NCBI Taxonomy" id="479433"/>
    <lineage>
        <taxon>Bacteria</taxon>
        <taxon>Bacillati</taxon>
        <taxon>Actinomycetota</taxon>
        <taxon>Actinomycetes</taxon>
        <taxon>Catenulisporales</taxon>
        <taxon>Catenulisporaceae</taxon>
        <taxon>Catenulispora</taxon>
    </lineage>
</organism>
<feature type="domain" description="Porphobilinogen deaminase N-terminal" evidence="8">
    <location>
        <begin position="19"/>
        <end position="218"/>
    </location>
</feature>
<keyword evidence="11" id="KW-1185">Reference proteome</keyword>
<dbReference type="HAMAP" id="MF_00260">
    <property type="entry name" value="Porphobil_deam"/>
    <property type="match status" value="1"/>
</dbReference>
<comment type="subunit">
    <text evidence="3 7">Monomer.</text>
</comment>
<comment type="cofactor">
    <cofactor evidence="7">
        <name>dipyrromethane</name>
        <dbReference type="ChEBI" id="CHEBI:60342"/>
    </cofactor>
    <text evidence="7">Binds 1 dipyrromethane group covalently.</text>
</comment>
<gene>
    <name evidence="7" type="primary">hemC</name>
    <name evidence="10" type="ordered locus">Caci_8325</name>
</gene>
<comment type="miscellaneous">
    <text evidence="7">The porphobilinogen subunits are added to the dipyrromethane group.</text>
</comment>
<dbReference type="InterPro" id="IPR022418">
    <property type="entry name" value="Porphobilinogen_deaminase_C"/>
</dbReference>
<dbReference type="InterPro" id="IPR000860">
    <property type="entry name" value="HemC"/>
</dbReference>
<dbReference type="PIRSF" id="PIRSF001438">
    <property type="entry name" value="4pyrrol_synth_OHMeBilane_synth"/>
    <property type="match status" value="1"/>
</dbReference>